<evidence type="ECO:0000313" key="2">
    <source>
        <dbReference type="Proteomes" id="UP001151699"/>
    </source>
</evidence>
<dbReference type="AlphaFoldDB" id="A0A9Q0N6Z5"/>
<name>A0A9Q0N6Z5_9DIPT</name>
<sequence>MSELDVHLHTEDVFSYHPVGLIWAFKNGTPAPIRLFSPIVFYDLQSNWYLTKFEMDRRPASKIQEFSFLTNYSPISGEYGG</sequence>
<keyword evidence="2" id="KW-1185">Reference proteome</keyword>
<comment type="caution">
    <text evidence="1">The sequence shown here is derived from an EMBL/GenBank/DDBJ whole genome shotgun (WGS) entry which is preliminary data.</text>
</comment>
<protein>
    <submittedName>
        <fullName evidence="1">Uncharacterized protein</fullName>
    </submittedName>
</protein>
<organism evidence="1 2">
    <name type="scientific">Pseudolycoriella hygida</name>
    <dbReference type="NCBI Taxonomy" id="35572"/>
    <lineage>
        <taxon>Eukaryota</taxon>
        <taxon>Metazoa</taxon>
        <taxon>Ecdysozoa</taxon>
        <taxon>Arthropoda</taxon>
        <taxon>Hexapoda</taxon>
        <taxon>Insecta</taxon>
        <taxon>Pterygota</taxon>
        <taxon>Neoptera</taxon>
        <taxon>Endopterygota</taxon>
        <taxon>Diptera</taxon>
        <taxon>Nematocera</taxon>
        <taxon>Sciaroidea</taxon>
        <taxon>Sciaridae</taxon>
        <taxon>Pseudolycoriella</taxon>
    </lineage>
</organism>
<gene>
    <name evidence="1" type="ORF">Bhyg_09583</name>
</gene>
<evidence type="ECO:0000313" key="1">
    <source>
        <dbReference type="EMBL" id="KAJ6644614.1"/>
    </source>
</evidence>
<proteinExistence type="predicted"/>
<accession>A0A9Q0N6Z5</accession>
<dbReference type="EMBL" id="WJQU01000002">
    <property type="protein sequence ID" value="KAJ6644614.1"/>
    <property type="molecule type" value="Genomic_DNA"/>
</dbReference>
<reference evidence="1" key="1">
    <citation type="submission" date="2022-07" db="EMBL/GenBank/DDBJ databases">
        <authorList>
            <person name="Trinca V."/>
            <person name="Uliana J.V.C."/>
            <person name="Torres T.T."/>
            <person name="Ward R.J."/>
            <person name="Monesi N."/>
        </authorList>
    </citation>
    <scope>NUCLEOTIDE SEQUENCE</scope>
    <source>
        <strain evidence="1">HSMRA1968</strain>
        <tissue evidence="1">Whole embryos</tissue>
    </source>
</reference>
<dbReference type="Proteomes" id="UP001151699">
    <property type="component" value="Chromosome B"/>
</dbReference>